<dbReference type="Pfam" id="PF05904">
    <property type="entry name" value="DUF863"/>
    <property type="match status" value="1"/>
</dbReference>
<name>A0A0A0KIP5_CUCSA</name>
<reference evidence="2 3" key="1">
    <citation type="journal article" date="2009" name="Nat. Genet.">
        <title>The genome of the cucumber, Cucumis sativus L.</title>
        <authorList>
            <person name="Huang S."/>
            <person name="Li R."/>
            <person name="Zhang Z."/>
            <person name="Li L."/>
            <person name="Gu X."/>
            <person name="Fan W."/>
            <person name="Lucas W.J."/>
            <person name="Wang X."/>
            <person name="Xie B."/>
            <person name="Ni P."/>
            <person name="Ren Y."/>
            <person name="Zhu H."/>
            <person name="Li J."/>
            <person name="Lin K."/>
            <person name="Jin W."/>
            <person name="Fei Z."/>
            <person name="Li G."/>
            <person name="Staub J."/>
            <person name="Kilian A."/>
            <person name="van der Vossen E.A."/>
            <person name="Wu Y."/>
            <person name="Guo J."/>
            <person name="He J."/>
            <person name="Jia Z."/>
            <person name="Ren Y."/>
            <person name="Tian G."/>
            <person name="Lu Y."/>
            <person name="Ruan J."/>
            <person name="Qian W."/>
            <person name="Wang M."/>
            <person name="Huang Q."/>
            <person name="Li B."/>
            <person name="Xuan Z."/>
            <person name="Cao J."/>
            <person name="Asan"/>
            <person name="Wu Z."/>
            <person name="Zhang J."/>
            <person name="Cai Q."/>
            <person name="Bai Y."/>
            <person name="Zhao B."/>
            <person name="Han Y."/>
            <person name="Li Y."/>
            <person name="Li X."/>
            <person name="Wang S."/>
            <person name="Shi Q."/>
            <person name="Liu S."/>
            <person name="Cho W.K."/>
            <person name="Kim J.Y."/>
            <person name="Xu Y."/>
            <person name="Heller-Uszynska K."/>
            <person name="Miao H."/>
            <person name="Cheng Z."/>
            <person name="Zhang S."/>
            <person name="Wu J."/>
            <person name="Yang Y."/>
            <person name="Kang H."/>
            <person name="Li M."/>
            <person name="Liang H."/>
            <person name="Ren X."/>
            <person name="Shi Z."/>
            <person name="Wen M."/>
            <person name="Jian M."/>
            <person name="Yang H."/>
            <person name="Zhang G."/>
            <person name="Yang Z."/>
            <person name="Chen R."/>
            <person name="Liu S."/>
            <person name="Li J."/>
            <person name="Ma L."/>
            <person name="Liu H."/>
            <person name="Zhou Y."/>
            <person name="Zhao J."/>
            <person name="Fang X."/>
            <person name="Li G."/>
            <person name="Fang L."/>
            <person name="Li Y."/>
            <person name="Liu D."/>
            <person name="Zheng H."/>
            <person name="Zhang Y."/>
            <person name="Qin N."/>
            <person name="Li Z."/>
            <person name="Yang G."/>
            <person name="Yang S."/>
            <person name="Bolund L."/>
            <person name="Kristiansen K."/>
            <person name="Zheng H."/>
            <person name="Li S."/>
            <person name="Zhang X."/>
            <person name="Yang H."/>
            <person name="Wang J."/>
            <person name="Sun R."/>
            <person name="Zhang B."/>
            <person name="Jiang S."/>
            <person name="Wang J."/>
            <person name="Du Y."/>
            <person name="Li S."/>
        </authorList>
    </citation>
    <scope>NUCLEOTIDE SEQUENCE [LARGE SCALE GENOMIC DNA]</scope>
    <source>
        <strain evidence="3">cv. 9930</strain>
    </source>
</reference>
<dbReference type="PANTHER" id="PTHR33167">
    <property type="entry name" value="TRANSCRIPTION FACTOR, PUTATIVE (DUF863)-RELATED"/>
    <property type="match status" value="1"/>
</dbReference>
<evidence type="ECO:0000313" key="2">
    <source>
        <dbReference type="EMBL" id="KGN47636.1"/>
    </source>
</evidence>
<reference evidence="2 3" key="2">
    <citation type="journal article" date="2009" name="PLoS ONE">
        <title>An integrated genetic and cytogenetic map of the cucumber genome.</title>
        <authorList>
            <person name="Ren Y."/>
            <person name="Zhang Z."/>
            <person name="Liu J."/>
            <person name="Staub J.E."/>
            <person name="Han Y."/>
            <person name="Cheng Z."/>
            <person name="Li X."/>
            <person name="Lu J."/>
            <person name="Miao H."/>
            <person name="Kang H."/>
            <person name="Xie B."/>
            <person name="Gu X."/>
            <person name="Wang X."/>
            <person name="Du Y."/>
            <person name="Jin W."/>
            <person name="Huang S."/>
        </authorList>
    </citation>
    <scope>NUCLEOTIDE SEQUENCE [LARGE SCALE GENOMIC DNA]</scope>
    <source>
        <strain evidence="3">cv. 9930</strain>
    </source>
</reference>
<proteinExistence type="predicted"/>
<reference evidence="2 3" key="4">
    <citation type="journal article" date="2011" name="BMC Genomics">
        <title>RNA-Seq improves annotation of protein-coding genes in the cucumber genome.</title>
        <authorList>
            <person name="Li Z."/>
            <person name="Zhang Z."/>
            <person name="Yan P."/>
            <person name="Huang S."/>
            <person name="Fei Z."/>
            <person name="Lin K."/>
        </authorList>
    </citation>
    <scope>NUCLEOTIDE SEQUENCE [LARGE SCALE GENOMIC DNA]</scope>
    <source>
        <strain evidence="3">cv. 9930</strain>
    </source>
</reference>
<dbReference type="STRING" id="3659.A0A0A0KIP5"/>
<dbReference type="eggNOG" id="ENOG502QQQ0">
    <property type="taxonomic scope" value="Eukaryota"/>
</dbReference>
<sequence>MGTKVQCKSSLPGFYPMRELNNDSNSHSWPLFYGDRSFTNAPFHKVVLPRASANGYLGDDKDVVKQKMLEHEAIFKNQVFELHRLYRRQRDLMDKIKSTELSRNRLHVDSLLSSSPLTSQVTSEDASRRNLPCFPMANSSSARFSISGVEEGHSSLIPVKGNNQMPCFFPSQSESTVKDLKVLGSRPTKLRRKMLDLQLPADEYIDSEDGEQFHDENVADTLSHNHNTNPKIDLERDAKLYADDSEQSGCLQNAHKLGTCLEKNTSCLTDLNEPIQPVETNASTYVDPLRSASCHGETQCSYPSSGPKSSPVNMQRKSSLITDNMTGNNLNLDKNISRGGILPHFHESGHSYNSKNLFPHGLQTKVWPVSSQPMESFASEIHEAPPYRSIDKGRAEQSRVEQVFGLQFTKRSSEIKGEPPCSFVPSHTSPLQPAAPDISKSWSNSNSSWESASTNFQKLTTTQAQQCMSSVATMLKNVHSPFHGMEISGEKWLLNSDSQLNRGSDSELSYYNRAFLGSSFEYKEEVGHPSSVMHCYQMRGTGNNQAPKDLSPSMSLKLLKDSNHIDVKGPKERNFNMVFSNNSSGQAEPAVGENCKLLPWLRGTTGGSTETTNSERFSSAGELIYVRSSINSLPHKSSHLFRNDIFNKEFESVSSSKSQKLLKISTSEELQDPKKAMSSLARSSVQCEAKESRECRVLDINLPWHSLASESDNPYSETLKEGKVSSFGLIDLNLSLSDDEESSRPIPKSTVRMRGDIDLEAPAISETEDIVPAEEIIETNCELASKPHCKDINQEDELMELAAEAMVCISSSICHNYLEDATCSSAQDSTDNPLNWLVEMAFLCSDGYESESQAAALRAKPSSDEVESSLEGMDTFESMTLGLIETEADEYMPKSLVPGHITMEEKAINLLQNRPRRGQARRGRQRRDFQRDILPGLASLSRQEVTEDLNTFGGLMRAMGHVWNSGLAKRNSLRNPASGRGRRRSVISPSPQPTENLPLPLPLLPQPSNTEMGLDKRSLTGWGKTTRRPRRQRVPAGNLSAIALV</sequence>
<organism evidence="2 3">
    <name type="scientific">Cucumis sativus</name>
    <name type="common">Cucumber</name>
    <dbReference type="NCBI Taxonomy" id="3659"/>
    <lineage>
        <taxon>Eukaryota</taxon>
        <taxon>Viridiplantae</taxon>
        <taxon>Streptophyta</taxon>
        <taxon>Embryophyta</taxon>
        <taxon>Tracheophyta</taxon>
        <taxon>Spermatophyta</taxon>
        <taxon>Magnoliopsida</taxon>
        <taxon>eudicotyledons</taxon>
        <taxon>Gunneridae</taxon>
        <taxon>Pentapetalae</taxon>
        <taxon>rosids</taxon>
        <taxon>fabids</taxon>
        <taxon>Cucurbitales</taxon>
        <taxon>Cucurbitaceae</taxon>
        <taxon>Benincaseae</taxon>
        <taxon>Cucumis</taxon>
    </lineage>
</organism>
<dbReference type="AlphaFoldDB" id="A0A0A0KIP5"/>
<protein>
    <recommendedName>
        <fullName evidence="4">DUF863 domain-containing protein</fullName>
    </recommendedName>
</protein>
<evidence type="ECO:0000313" key="3">
    <source>
        <dbReference type="Proteomes" id="UP000029981"/>
    </source>
</evidence>
<dbReference type="KEGG" id="csv:101222648"/>
<gene>
    <name evidence="2" type="ORF">Csa_6G366340</name>
</gene>
<dbReference type="OrthoDB" id="630817at2759"/>
<evidence type="ECO:0008006" key="4">
    <source>
        <dbReference type="Google" id="ProtNLM"/>
    </source>
</evidence>
<evidence type="ECO:0000256" key="1">
    <source>
        <dbReference type="SAM" id="MobiDB-lite"/>
    </source>
</evidence>
<dbReference type="OMA" id="QMSMKGV"/>
<dbReference type="EMBL" id="CM002927">
    <property type="protein sequence ID" value="KGN47636.1"/>
    <property type="molecule type" value="Genomic_DNA"/>
</dbReference>
<dbReference type="InterPro" id="IPR008581">
    <property type="entry name" value="DUF863_pln"/>
</dbReference>
<feature type="compositionally biased region" description="Basic residues" evidence="1">
    <location>
        <begin position="914"/>
        <end position="925"/>
    </location>
</feature>
<feature type="region of interest" description="Disordered" evidence="1">
    <location>
        <begin position="911"/>
        <end position="930"/>
    </location>
</feature>
<dbReference type="PANTHER" id="PTHR33167:SF4">
    <property type="entry name" value="TRANSCRIPTION FACTOR, PUTATIVE (DUF863)-RELATED"/>
    <property type="match status" value="1"/>
</dbReference>
<keyword evidence="3" id="KW-1185">Reference proteome</keyword>
<feature type="region of interest" description="Disordered" evidence="1">
    <location>
        <begin position="416"/>
        <end position="444"/>
    </location>
</feature>
<dbReference type="Gramene" id="KGN47636">
    <property type="protein sequence ID" value="KGN47636"/>
    <property type="gene ID" value="Csa_6G366340"/>
</dbReference>
<feature type="region of interest" description="Disordered" evidence="1">
    <location>
        <begin position="970"/>
        <end position="1039"/>
    </location>
</feature>
<dbReference type="Proteomes" id="UP000029981">
    <property type="component" value="Chromosome 6"/>
</dbReference>
<reference evidence="2 3" key="3">
    <citation type="journal article" date="2010" name="BMC Genomics">
        <title>Transcriptome sequencing and comparative analysis of cucumber flowers with different sex types.</title>
        <authorList>
            <person name="Guo S."/>
            <person name="Zheng Y."/>
            <person name="Joung J.G."/>
            <person name="Liu S."/>
            <person name="Zhang Z."/>
            <person name="Crasta O.R."/>
            <person name="Sobral B.W."/>
            <person name="Xu Y."/>
            <person name="Huang S."/>
            <person name="Fei Z."/>
        </authorList>
    </citation>
    <scope>NUCLEOTIDE SEQUENCE [LARGE SCALE GENOMIC DNA]</scope>
    <source>
        <strain evidence="3">cv. 9930</strain>
    </source>
</reference>
<accession>A0A0A0KIP5</accession>